<dbReference type="PANTHER" id="PTHR24421:SF10">
    <property type="entry name" value="NITRATE_NITRITE SENSOR PROTEIN NARQ"/>
    <property type="match status" value="1"/>
</dbReference>
<keyword evidence="5" id="KW-0547">Nucleotide-binding</keyword>
<dbReference type="EMBL" id="SNYO01000003">
    <property type="protein sequence ID" value="TDQ61068.1"/>
    <property type="molecule type" value="Genomic_DNA"/>
</dbReference>
<sequence length="204" mass="21091">MTPDSLPAVLSGGDGAERSSTVGVGADDPWHQRMRLERELHDGPALRLSALALRLGLMSHRCEDPALAEGIAGVQDELHAVLEELRNLAGKLYPPILDEAGLGPALRQVAEHTDAPIAIVDNSERFGPALEGATYFAVAECLAALPVGAPAVEVAISREGDELVLAVTGLEPGATGRLQETARSLGGRADVGPSGSVTARIPCA</sequence>
<evidence type="ECO:0000256" key="5">
    <source>
        <dbReference type="ARBA" id="ARBA00022741"/>
    </source>
</evidence>
<dbReference type="RefSeq" id="WP_166659877.1">
    <property type="nucleotide sequence ID" value="NZ_BAABHR010000032.1"/>
</dbReference>
<keyword evidence="3" id="KW-0597">Phosphoprotein</keyword>
<accession>A0A4V3DA99</accession>
<feature type="domain" description="Signal transduction histidine kinase subgroup 3 dimerisation and phosphoacceptor" evidence="10">
    <location>
        <begin position="33"/>
        <end position="95"/>
    </location>
</feature>
<keyword evidence="6 11" id="KW-0418">Kinase</keyword>
<reference evidence="11 12" key="1">
    <citation type="submission" date="2019-03" db="EMBL/GenBank/DDBJ databases">
        <title>Genomic Encyclopedia of Type Strains, Phase IV (KMG-IV): sequencing the most valuable type-strain genomes for metagenomic binning, comparative biology and taxonomic classification.</title>
        <authorList>
            <person name="Goeker M."/>
        </authorList>
    </citation>
    <scope>NUCLEOTIDE SEQUENCE [LARGE SCALE GENOMIC DNA]</scope>
    <source>
        <strain evidence="11 12">DSM 45775</strain>
    </source>
</reference>
<comment type="catalytic activity">
    <reaction evidence="1">
        <text>ATP + protein L-histidine = ADP + protein N-phospho-L-histidine.</text>
        <dbReference type="EC" id="2.7.13.3"/>
    </reaction>
</comment>
<evidence type="ECO:0000256" key="2">
    <source>
        <dbReference type="ARBA" id="ARBA00012438"/>
    </source>
</evidence>
<dbReference type="InterPro" id="IPR050482">
    <property type="entry name" value="Sensor_HK_TwoCompSys"/>
</dbReference>
<dbReference type="AlphaFoldDB" id="A0A4V3DA99"/>
<dbReference type="Pfam" id="PF07730">
    <property type="entry name" value="HisKA_3"/>
    <property type="match status" value="1"/>
</dbReference>
<evidence type="ECO:0000313" key="12">
    <source>
        <dbReference type="Proteomes" id="UP000295705"/>
    </source>
</evidence>
<dbReference type="Proteomes" id="UP000295705">
    <property type="component" value="Unassembled WGS sequence"/>
</dbReference>
<dbReference type="PANTHER" id="PTHR24421">
    <property type="entry name" value="NITRATE/NITRITE SENSOR PROTEIN NARX-RELATED"/>
    <property type="match status" value="1"/>
</dbReference>
<proteinExistence type="predicted"/>
<organism evidence="11 12">
    <name type="scientific">Actinomycetospora succinea</name>
    <dbReference type="NCBI Taxonomy" id="663603"/>
    <lineage>
        <taxon>Bacteria</taxon>
        <taxon>Bacillati</taxon>
        <taxon>Actinomycetota</taxon>
        <taxon>Actinomycetes</taxon>
        <taxon>Pseudonocardiales</taxon>
        <taxon>Pseudonocardiaceae</taxon>
        <taxon>Actinomycetospora</taxon>
    </lineage>
</organism>
<evidence type="ECO:0000313" key="11">
    <source>
        <dbReference type="EMBL" id="TDQ61068.1"/>
    </source>
</evidence>
<dbReference type="GO" id="GO:0005524">
    <property type="term" value="F:ATP binding"/>
    <property type="evidence" value="ECO:0007669"/>
    <property type="project" value="UniProtKB-KW"/>
</dbReference>
<evidence type="ECO:0000256" key="4">
    <source>
        <dbReference type="ARBA" id="ARBA00022679"/>
    </source>
</evidence>
<dbReference type="GO" id="GO:0046983">
    <property type="term" value="F:protein dimerization activity"/>
    <property type="evidence" value="ECO:0007669"/>
    <property type="project" value="InterPro"/>
</dbReference>
<feature type="region of interest" description="Disordered" evidence="9">
    <location>
        <begin position="1"/>
        <end position="28"/>
    </location>
</feature>
<comment type="caution">
    <text evidence="11">The sequence shown here is derived from an EMBL/GenBank/DDBJ whole genome shotgun (WGS) entry which is preliminary data.</text>
</comment>
<name>A0A4V3DA99_9PSEU</name>
<evidence type="ECO:0000256" key="7">
    <source>
        <dbReference type="ARBA" id="ARBA00022840"/>
    </source>
</evidence>
<keyword evidence="12" id="KW-1185">Reference proteome</keyword>
<dbReference type="GO" id="GO:0016020">
    <property type="term" value="C:membrane"/>
    <property type="evidence" value="ECO:0007669"/>
    <property type="project" value="InterPro"/>
</dbReference>
<evidence type="ECO:0000256" key="1">
    <source>
        <dbReference type="ARBA" id="ARBA00000085"/>
    </source>
</evidence>
<evidence type="ECO:0000256" key="3">
    <source>
        <dbReference type="ARBA" id="ARBA00022553"/>
    </source>
</evidence>
<keyword evidence="7" id="KW-0067">ATP-binding</keyword>
<evidence type="ECO:0000256" key="9">
    <source>
        <dbReference type="SAM" id="MobiDB-lite"/>
    </source>
</evidence>
<evidence type="ECO:0000256" key="8">
    <source>
        <dbReference type="ARBA" id="ARBA00023012"/>
    </source>
</evidence>
<gene>
    <name evidence="11" type="ORF">EV188_103575</name>
</gene>
<evidence type="ECO:0000256" key="6">
    <source>
        <dbReference type="ARBA" id="ARBA00022777"/>
    </source>
</evidence>
<keyword evidence="4" id="KW-0808">Transferase</keyword>
<evidence type="ECO:0000259" key="10">
    <source>
        <dbReference type="Pfam" id="PF07730"/>
    </source>
</evidence>
<dbReference type="Gene3D" id="6.10.250.2870">
    <property type="match status" value="1"/>
</dbReference>
<dbReference type="InterPro" id="IPR011712">
    <property type="entry name" value="Sig_transdc_His_kin_sub3_dim/P"/>
</dbReference>
<keyword evidence="8" id="KW-0902">Two-component regulatory system</keyword>
<dbReference type="GO" id="GO:0000155">
    <property type="term" value="F:phosphorelay sensor kinase activity"/>
    <property type="evidence" value="ECO:0007669"/>
    <property type="project" value="InterPro"/>
</dbReference>
<protein>
    <recommendedName>
        <fullName evidence="2">histidine kinase</fullName>
        <ecNumber evidence="2">2.7.13.3</ecNumber>
    </recommendedName>
</protein>
<dbReference type="EC" id="2.7.13.3" evidence="2"/>